<keyword evidence="9" id="KW-1185">Reference proteome</keyword>
<proteinExistence type="inferred from homology"/>
<dbReference type="OrthoDB" id="5409308at2759"/>
<accession>A0A075AZM8</accession>
<evidence type="ECO:0000256" key="5">
    <source>
        <dbReference type="ARBA" id="ARBA00023136"/>
    </source>
</evidence>
<reference evidence="8" key="3">
    <citation type="submission" date="2018-08" db="EMBL/GenBank/DDBJ databases">
        <title>Leveraging single-cell genomics to expand the Fungal Tree of Life.</title>
        <authorList>
            <consortium name="DOE Joint Genome Institute"/>
            <person name="Ahrendt S.R."/>
            <person name="Quandt C.A."/>
            <person name="Ciobanu D."/>
            <person name="Clum A."/>
            <person name="Salamov A."/>
            <person name="Andreopoulos B."/>
            <person name="Cheng J.-F."/>
            <person name="Woyke T."/>
            <person name="Pelin A."/>
            <person name="Henrissat B."/>
            <person name="Reynolds N."/>
            <person name="Benny G.L."/>
            <person name="Smith M.E."/>
            <person name="James T.Y."/>
            <person name="Grigoriev I.V."/>
        </authorList>
    </citation>
    <scope>NUCLEOTIDE SEQUENCE</scope>
    <source>
        <strain evidence="8">CSF55</strain>
    </source>
</reference>
<evidence type="ECO:0000313" key="9">
    <source>
        <dbReference type="Proteomes" id="UP000030755"/>
    </source>
</evidence>
<keyword evidence="3 6" id="KW-0812">Transmembrane</keyword>
<dbReference type="PROSITE" id="PS51257">
    <property type="entry name" value="PROKAR_LIPOPROTEIN"/>
    <property type="match status" value="1"/>
</dbReference>
<evidence type="ECO:0000313" key="8">
    <source>
        <dbReference type="EMBL" id="RKP21365.1"/>
    </source>
</evidence>
<evidence type="ECO:0000256" key="4">
    <source>
        <dbReference type="ARBA" id="ARBA00022989"/>
    </source>
</evidence>
<organism evidence="7 9">
    <name type="scientific">Rozella allomycis (strain CSF55)</name>
    <dbReference type="NCBI Taxonomy" id="988480"/>
    <lineage>
        <taxon>Eukaryota</taxon>
        <taxon>Fungi</taxon>
        <taxon>Fungi incertae sedis</taxon>
        <taxon>Cryptomycota</taxon>
        <taxon>Cryptomycota incertae sedis</taxon>
        <taxon>Rozella</taxon>
    </lineage>
</organism>
<evidence type="ECO:0000256" key="3">
    <source>
        <dbReference type="ARBA" id="ARBA00022692"/>
    </source>
</evidence>
<dbReference type="GO" id="GO:0045039">
    <property type="term" value="P:protein insertion into mitochondrial inner membrane"/>
    <property type="evidence" value="ECO:0007669"/>
    <property type="project" value="TreeGrafter"/>
</dbReference>
<evidence type="ECO:0000313" key="7">
    <source>
        <dbReference type="EMBL" id="EPZ35786.1"/>
    </source>
</evidence>
<dbReference type="EMBL" id="KE560757">
    <property type="protein sequence ID" value="EPZ35786.1"/>
    <property type="molecule type" value="Genomic_DNA"/>
</dbReference>
<reference evidence="7 9" key="1">
    <citation type="journal article" date="2013" name="Curr. Biol.">
        <title>Shared signatures of parasitism and phylogenomics unite Cryptomycota and microsporidia.</title>
        <authorList>
            <person name="James T.Y."/>
            <person name="Pelin A."/>
            <person name="Bonen L."/>
            <person name="Ahrendt S."/>
            <person name="Sain D."/>
            <person name="Corradi N."/>
            <person name="Stajich J.E."/>
        </authorList>
    </citation>
    <scope>NUCLEOTIDE SEQUENCE [LARGE SCALE GENOMIC DNA]</scope>
    <source>
        <strain evidence="7">CSF55</strain>
        <strain evidence="7">CSF55</strain>
    </source>
</reference>
<dbReference type="Pfam" id="PF10247">
    <property type="entry name" value="Romo1"/>
    <property type="match status" value="1"/>
</dbReference>
<evidence type="ECO:0000313" key="10">
    <source>
        <dbReference type="Proteomes" id="UP000281549"/>
    </source>
</evidence>
<feature type="transmembrane region" description="Helical" evidence="6">
    <location>
        <begin position="55"/>
        <end position="76"/>
    </location>
</feature>
<dbReference type="InterPro" id="IPR018450">
    <property type="entry name" value="Romo1/Mgr2"/>
</dbReference>
<evidence type="ECO:0000256" key="2">
    <source>
        <dbReference type="ARBA" id="ARBA00007839"/>
    </source>
</evidence>
<sequence length="100" mass="11547">MKQDKGSEFQRYWNQFKLGVFMGGIVGCCIGFVFGNMAYIQGRRVNMSQRYLRTVFQYMATSGASFGLFMGVGSVLRNDSDRSPEKYEAWRQFVRIEGKK</sequence>
<dbReference type="SMART" id="SM01378">
    <property type="entry name" value="Romo1"/>
    <property type="match status" value="1"/>
</dbReference>
<dbReference type="HOGENOM" id="CLU_142435_0_0_1"/>
<dbReference type="Proteomes" id="UP000281549">
    <property type="component" value="Unassembled WGS sequence"/>
</dbReference>
<dbReference type="STRING" id="988480.A0A075AZM8"/>
<dbReference type="PANTHER" id="PTHR28525">
    <property type="entry name" value="REACTIVE OXYGEN SPECIES MODULATOR 1"/>
    <property type="match status" value="1"/>
</dbReference>
<comment type="subcellular location">
    <subcellularLocation>
        <location evidence="1">Membrane</location>
    </subcellularLocation>
</comment>
<keyword evidence="5 6" id="KW-0472">Membrane</keyword>
<feature type="transmembrane region" description="Helical" evidence="6">
    <location>
        <begin position="20"/>
        <end position="40"/>
    </location>
</feature>
<name>A0A075AZM8_ROZAC</name>
<keyword evidence="4 6" id="KW-1133">Transmembrane helix</keyword>
<dbReference type="GO" id="GO:0030150">
    <property type="term" value="P:protein import into mitochondrial matrix"/>
    <property type="evidence" value="ECO:0007669"/>
    <property type="project" value="TreeGrafter"/>
</dbReference>
<dbReference type="AlphaFoldDB" id="A0A075AZM8"/>
<protein>
    <submittedName>
        <fullName evidence="7">Uncharacterized protein</fullName>
    </submittedName>
</protein>
<dbReference type="Proteomes" id="UP000030755">
    <property type="component" value="Unassembled WGS sequence"/>
</dbReference>
<dbReference type="GO" id="GO:0005744">
    <property type="term" value="C:TIM23 mitochondrial import inner membrane translocase complex"/>
    <property type="evidence" value="ECO:0007669"/>
    <property type="project" value="TreeGrafter"/>
</dbReference>
<dbReference type="EMBL" id="ML004962">
    <property type="protein sequence ID" value="RKP21365.1"/>
    <property type="molecule type" value="Genomic_DNA"/>
</dbReference>
<dbReference type="PANTHER" id="PTHR28525:SF1">
    <property type="entry name" value="REACTIVE OXYGEN SPECIES MODULATOR 1"/>
    <property type="match status" value="1"/>
</dbReference>
<evidence type="ECO:0000256" key="6">
    <source>
        <dbReference type="SAM" id="Phobius"/>
    </source>
</evidence>
<comment type="similarity">
    <text evidence="2">Belongs to the MGR2 family.</text>
</comment>
<evidence type="ECO:0000256" key="1">
    <source>
        <dbReference type="ARBA" id="ARBA00004370"/>
    </source>
</evidence>
<reference evidence="10" key="2">
    <citation type="journal article" date="2018" name="Nat. Microbiol.">
        <title>Leveraging single-cell genomics to expand the fungal tree of life.</title>
        <authorList>
            <person name="Ahrendt S.R."/>
            <person name="Quandt C.A."/>
            <person name="Ciobanu D."/>
            <person name="Clum A."/>
            <person name="Salamov A."/>
            <person name="Andreopoulos B."/>
            <person name="Cheng J.F."/>
            <person name="Woyke T."/>
            <person name="Pelin A."/>
            <person name="Henrissat B."/>
            <person name="Reynolds N.K."/>
            <person name="Benny G.L."/>
            <person name="Smith M.E."/>
            <person name="James T.Y."/>
            <person name="Grigoriev I.V."/>
        </authorList>
    </citation>
    <scope>NUCLEOTIDE SEQUENCE [LARGE SCALE GENOMIC DNA]</scope>
    <source>
        <strain evidence="10">CSF55</strain>
    </source>
</reference>
<gene>
    <name evidence="7" type="ORF">O9G_003269</name>
    <name evidence="8" type="ORF">ROZALSC1DRAFT_27232</name>
</gene>